<gene>
    <name evidence="2" type="ORF">DKY63_08955</name>
</gene>
<dbReference type="AlphaFoldDB" id="A0A2Z4RGP2"/>
<dbReference type="SUPFAM" id="SSF55486">
    <property type="entry name" value="Metalloproteases ('zincins'), catalytic domain"/>
    <property type="match status" value="1"/>
</dbReference>
<dbReference type="OrthoDB" id="9790784at2"/>
<evidence type="ECO:0000313" key="2">
    <source>
        <dbReference type="EMBL" id="AWY40019.1"/>
    </source>
</evidence>
<evidence type="ECO:0000256" key="1">
    <source>
        <dbReference type="SAM" id="SignalP"/>
    </source>
</evidence>
<proteinExistence type="predicted"/>
<dbReference type="RefSeq" id="WP_110963784.1">
    <property type="nucleotide sequence ID" value="NZ_CP029693.1"/>
</dbReference>
<dbReference type="Proteomes" id="UP000250299">
    <property type="component" value="Chromosome"/>
</dbReference>
<feature type="signal peptide" evidence="1">
    <location>
        <begin position="1"/>
        <end position="26"/>
    </location>
</feature>
<feature type="chain" id="PRO_5016422721" evidence="1">
    <location>
        <begin position="27"/>
        <end position="448"/>
    </location>
</feature>
<sequence>MFKTAGVRFMWRVFSALSIVSLVALLGACTHPPTVGLSEPKSWVVENVASKSTAELYADVIKPGVFERSSSKVINGYTVESGNLRMPDMSVGSLVTVRSIDGGLTALVGGGRHSGGELHIDSKGVAVFNPQRAIDGKIDDVLPRINEKVKMSPRSDESEPKVVDMLIGYSKAAVLAEGGDATANALALIEFMNLVLRNSLVTSVSLQLVGVQVVDTDYPVSGETMSQFRTIFYEGIKRFEPDMIYGIFVYKGEPIYGTAYSHGDMAIGSANMPWVFLHEFGHNVGGGHCHEEGGSYNYGFNNGRNGTALCGDNTPYYSNPDLRDEHGLPRGDSATANMARYWRENAERLSSYAVFLPKAPTGFRDTPASPGVIRFEWGQSPRAVKYEVWGRDSVLLPYKKLGESDSLNVTLSNVPSGTRPYYVLAVYADGTTSPKSNVVYAKPFQALK</sequence>
<dbReference type="EMBL" id="CP029693">
    <property type="protein sequence ID" value="AWY40019.1"/>
    <property type="molecule type" value="Genomic_DNA"/>
</dbReference>
<protein>
    <submittedName>
        <fullName evidence="2">Uncharacterized protein</fullName>
    </submittedName>
</protein>
<name>A0A2Z4RGP2_PSEPU</name>
<keyword evidence="1" id="KW-0732">Signal</keyword>
<dbReference type="Gene3D" id="2.60.40.10">
    <property type="entry name" value="Immunoglobulins"/>
    <property type="match status" value="1"/>
</dbReference>
<dbReference type="PROSITE" id="PS51257">
    <property type="entry name" value="PROKAR_LIPOPROTEIN"/>
    <property type="match status" value="1"/>
</dbReference>
<dbReference type="InterPro" id="IPR013783">
    <property type="entry name" value="Ig-like_fold"/>
</dbReference>
<reference evidence="2 3" key="1">
    <citation type="submission" date="2018-05" db="EMBL/GenBank/DDBJ databases">
        <title>Whole genome sequence of Pseudomonas putida JBC17.</title>
        <authorList>
            <person name="Lee Y.H."/>
            <person name="David K."/>
        </authorList>
    </citation>
    <scope>NUCLEOTIDE SEQUENCE [LARGE SCALE GENOMIC DNA]</scope>
    <source>
        <strain evidence="2 3">JBC17</strain>
    </source>
</reference>
<evidence type="ECO:0000313" key="3">
    <source>
        <dbReference type="Proteomes" id="UP000250299"/>
    </source>
</evidence>
<organism evidence="2 3">
    <name type="scientific">Pseudomonas putida</name>
    <name type="common">Arthrobacter siderocapsulatus</name>
    <dbReference type="NCBI Taxonomy" id="303"/>
    <lineage>
        <taxon>Bacteria</taxon>
        <taxon>Pseudomonadati</taxon>
        <taxon>Pseudomonadota</taxon>
        <taxon>Gammaproteobacteria</taxon>
        <taxon>Pseudomonadales</taxon>
        <taxon>Pseudomonadaceae</taxon>
        <taxon>Pseudomonas</taxon>
    </lineage>
</organism>
<accession>A0A2Z4RGP2</accession>